<keyword evidence="4 9" id="KW-0444">Lipid biosynthesis</keyword>
<feature type="active site" evidence="9">
    <location>
        <position position="50"/>
    </location>
</feature>
<comment type="function">
    <text evidence="8 9">Involved in unsaturated fatty acids biosynthesis. Catalyzes the dehydration of short chain beta-hydroxyacyl-ACPs and long chain saturated and unsaturated beta-hydroxyacyl-ACPs.</text>
</comment>
<evidence type="ECO:0000256" key="3">
    <source>
        <dbReference type="ARBA" id="ARBA00022490"/>
    </source>
</evidence>
<reference evidence="10 11" key="1">
    <citation type="journal article" date="2016" name="Nat. Commun.">
        <title>Thousands of microbial genomes shed light on interconnected biogeochemical processes in an aquifer system.</title>
        <authorList>
            <person name="Anantharaman K."/>
            <person name="Brown C.T."/>
            <person name="Hug L.A."/>
            <person name="Sharon I."/>
            <person name="Castelle C.J."/>
            <person name="Probst A.J."/>
            <person name="Thomas B.C."/>
            <person name="Singh A."/>
            <person name="Wilkins M.J."/>
            <person name="Karaoz U."/>
            <person name="Brodie E.L."/>
            <person name="Williams K.H."/>
            <person name="Hubbard S.S."/>
            <person name="Banfield J.F."/>
        </authorList>
    </citation>
    <scope>NUCLEOTIDE SEQUENCE [LARGE SCALE GENOMIC DNA]</scope>
</reference>
<dbReference type="EC" id="4.2.1.59" evidence="9"/>
<dbReference type="FunFam" id="3.10.129.10:FF:000001">
    <property type="entry name" value="3-hydroxyacyl-[acyl-carrier-protein] dehydratase FabZ"/>
    <property type="match status" value="1"/>
</dbReference>
<dbReference type="HAMAP" id="MF_00406">
    <property type="entry name" value="FabZ"/>
    <property type="match status" value="1"/>
</dbReference>
<dbReference type="CDD" id="cd01288">
    <property type="entry name" value="FabZ"/>
    <property type="match status" value="1"/>
</dbReference>
<organism evidence="10 11">
    <name type="scientific">Candidatus Muproteobacteria bacterium RBG_16_60_9</name>
    <dbReference type="NCBI Taxonomy" id="1817755"/>
    <lineage>
        <taxon>Bacteria</taxon>
        <taxon>Pseudomonadati</taxon>
        <taxon>Pseudomonadota</taxon>
        <taxon>Candidatus Muproteobacteria</taxon>
    </lineage>
</organism>
<evidence type="ECO:0000256" key="7">
    <source>
        <dbReference type="ARBA" id="ARBA00023239"/>
    </source>
</evidence>
<dbReference type="GO" id="GO:0019171">
    <property type="term" value="F:(3R)-hydroxyacyl-[acyl-carrier-protein] dehydratase activity"/>
    <property type="evidence" value="ECO:0007669"/>
    <property type="project" value="UniProtKB-EC"/>
</dbReference>
<dbReference type="InterPro" id="IPR013114">
    <property type="entry name" value="FabA_FabZ"/>
</dbReference>
<keyword evidence="5 9" id="KW-0441">Lipid A biosynthesis</keyword>
<dbReference type="PANTHER" id="PTHR30272:SF1">
    <property type="entry name" value="3-HYDROXYACYL-[ACYL-CARRIER-PROTEIN] DEHYDRATASE"/>
    <property type="match status" value="1"/>
</dbReference>
<sequence length="148" mass="16968">MNTLDIKEIRRYLPHRYPFLLLDRVLDFDLDVRISAIKNVTINEPFFVGHFPHQPVMPGVLILEAMAQACAILSMKTMKMMPTDDSVYYFVGVDKARFKRAVGPGDQLRLDMNIKRKMRGIWMFEGTGSVEGEVCCTAELMCTYKGIK</sequence>
<dbReference type="Proteomes" id="UP000179076">
    <property type="component" value="Unassembled WGS sequence"/>
</dbReference>
<keyword evidence="3 9" id="KW-0963">Cytoplasm</keyword>
<dbReference type="GO" id="GO:0016020">
    <property type="term" value="C:membrane"/>
    <property type="evidence" value="ECO:0007669"/>
    <property type="project" value="GOC"/>
</dbReference>
<protein>
    <recommendedName>
        <fullName evidence="9">3-hydroxyacyl-[acyl-carrier-protein] dehydratase FabZ</fullName>
        <ecNumber evidence="9">4.2.1.59</ecNumber>
    </recommendedName>
    <alternativeName>
        <fullName evidence="9">(3R)-hydroxymyristoyl-[acyl-carrier-protein] dehydratase</fullName>
        <shortName evidence="9">(3R)-hydroxymyristoyl-ACP dehydrase</shortName>
    </alternativeName>
    <alternativeName>
        <fullName evidence="9">Beta-hydroxyacyl-ACP dehydratase</fullName>
    </alternativeName>
</protein>
<dbReference type="Gene3D" id="3.10.129.10">
    <property type="entry name" value="Hotdog Thioesterase"/>
    <property type="match status" value="1"/>
</dbReference>
<evidence type="ECO:0000256" key="2">
    <source>
        <dbReference type="ARBA" id="ARBA00009174"/>
    </source>
</evidence>
<dbReference type="Pfam" id="PF07977">
    <property type="entry name" value="FabA"/>
    <property type="match status" value="1"/>
</dbReference>
<dbReference type="NCBIfam" id="TIGR01750">
    <property type="entry name" value="fabZ"/>
    <property type="match status" value="1"/>
</dbReference>
<evidence type="ECO:0000256" key="6">
    <source>
        <dbReference type="ARBA" id="ARBA00023098"/>
    </source>
</evidence>
<evidence type="ECO:0000256" key="1">
    <source>
        <dbReference type="ARBA" id="ARBA00004496"/>
    </source>
</evidence>
<dbReference type="EMBL" id="MFSP01000031">
    <property type="protein sequence ID" value="OGI68987.1"/>
    <property type="molecule type" value="Genomic_DNA"/>
</dbReference>
<comment type="caution">
    <text evidence="10">The sequence shown here is derived from an EMBL/GenBank/DDBJ whole genome shotgun (WGS) entry which is preliminary data.</text>
</comment>
<name>A0A1F6VH40_9PROT</name>
<dbReference type="NCBIfam" id="NF000582">
    <property type="entry name" value="PRK00006.1"/>
    <property type="match status" value="1"/>
</dbReference>
<evidence type="ECO:0000256" key="8">
    <source>
        <dbReference type="ARBA" id="ARBA00025049"/>
    </source>
</evidence>
<dbReference type="GO" id="GO:0009245">
    <property type="term" value="P:lipid A biosynthetic process"/>
    <property type="evidence" value="ECO:0007669"/>
    <property type="project" value="UniProtKB-UniRule"/>
</dbReference>
<evidence type="ECO:0000313" key="11">
    <source>
        <dbReference type="Proteomes" id="UP000179076"/>
    </source>
</evidence>
<comment type="catalytic activity">
    <reaction evidence="9">
        <text>a (3R)-hydroxyacyl-[ACP] = a (2E)-enoyl-[ACP] + H2O</text>
        <dbReference type="Rhea" id="RHEA:13097"/>
        <dbReference type="Rhea" id="RHEA-COMP:9925"/>
        <dbReference type="Rhea" id="RHEA-COMP:9945"/>
        <dbReference type="ChEBI" id="CHEBI:15377"/>
        <dbReference type="ChEBI" id="CHEBI:78784"/>
        <dbReference type="ChEBI" id="CHEBI:78827"/>
        <dbReference type="EC" id="4.2.1.59"/>
    </reaction>
</comment>
<keyword evidence="7 9" id="KW-0456">Lyase</keyword>
<dbReference type="InterPro" id="IPR010084">
    <property type="entry name" value="FabZ"/>
</dbReference>
<comment type="similarity">
    <text evidence="2 9">Belongs to the thioester dehydratase family. FabZ subfamily.</text>
</comment>
<proteinExistence type="inferred from homology"/>
<evidence type="ECO:0000313" key="10">
    <source>
        <dbReference type="EMBL" id="OGI68987.1"/>
    </source>
</evidence>
<dbReference type="AlphaFoldDB" id="A0A1F6VH40"/>
<dbReference type="GO" id="GO:0005737">
    <property type="term" value="C:cytoplasm"/>
    <property type="evidence" value="ECO:0007669"/>
    <property type="project" value="UniProtKB-SubCell"/>
</dbReference>
<keyword evidence="6 9" id="KW-0443">Lipid metabolism</keyword>
<gene>
    <name evidence="9" type="primary">fabZ</name>
    <name evidence="10" type="ORF">A2W18_08640</name>
</gene>
<dbReference type="InterPro" id="IPR029069">
    <property type="entry name" value="HotDog_dom_sf"/>
</dbReference>
<dbReference type="SUPFAM" id="SSF54637">
    <property type="entry name" value="Thioesterase/thiol ester dehydrase-isomerase"/>
    <property type="match status" value="1"/>
</dbReference>
<evidence type="ECO:0000256" key="9">
    <source>
        <dbReference type="HAMAP-Rule" id="MF_00406"/>
    </source>
</evidence>
<comment type="subcellular location">
    <subcellularLocation>
        <location evidence="1 9">Cytoplasm</location>
    </subcellularLocation>
</comment>
<dbReference type="GO" id="GO:0006633">
    <property type="term" value="P:fatty acid biosynthetic process"/>
    <property type="evidence" value="ECO:0007669"/>
    <property type="project" value="UniProtKB-UniRule"/>
</dbReference>
<evidence type="ECO:0000256" key="4">
    <source>
        <dbReference type="ARBA" id="ARBA00022516"/>
    </source>
</evidence>
<evidence type="ECO:0000256" key="5">
    <source>
        <dbReference type="ARBA" id="ARBA00022556"/>
    </source>
</evidence>
<dbReference type="PANTHER" id="PTHR30272">
    <property type="entry name" value="3-HYDROXYACYL-[ACYL-CARRIER-PROTEIN] DEHYDRATASE"/>
    <property type="match status" value="1"/>
</dbReference>
<accession>A0A1F6VH40</accession>